<comment type="caution">
    <text evidence="4">The sequence shown here is derived from an EMBL/GenBank/DDBJ whole genome shotgun (WGS) entry which is preliminary data.</text>
</comment>
<protein>
    <recommendedName>
        <fullName evidence="3">Phage shock protein PspC N-terminal domain-containing protein</fullName>
    </recommendedName>
</protein>
<feature type="transmembrane region" description="Helical" evidence="2">
    <location>
        <begin position="350"/>
        <end position="370"/>
    </location>
</feature>
<feature type="transmembrane region" description="Helical" evidence="2">
    <location>
        <begin position="154"/>
        <end position="176"/>
    </location>
</feature>
<keyword evidence="2" id="KW-1133">Transmembrane helix</keyword>
<feature type="compositionally biased region" description="Polar residues" evidence="1">
    <location>
        <begin position="242"/>
        <end position="253"/>
    </location>
</feature>
<dbReference type="Proteomes" id="UP000234545">
    <property type="component" value="Unassembled WGS sequence"/>
</dbReference>
<evidence type="ECO:0000313" key="5">
    <source>
        <dbReference type="Proteomes" id="UP000234545"/>
    </source>
</evidence>
<proteinExistence type="predicted"/>
<feature type="transmembrane region" description="Helical" evidence="2">
    <location>
        <begin position="413"/>
        <end position="435"/>
    </location>
</feature>
<keyword evidence="2" id="KW-0472">Membrane</keyword>
<accession>A0A2I1I7W4</accession>
<keyword evidence="2" id="KW-0812">Transmembrane</keyword>
<dbReference type="AlphaFoldDB" id="A0A2I1I7W4"/>
<evidence type="ECO:0000256" key="2">
    <source>
        <dbReference type="SAM" id="Phobius"/>
    </source>
</evidence>
<name>A0A2I1I7W4_9ACTO</name>
<feature type="compositionally biased region" description="Low complexity" evidence="1">
    <location>
        <begin position="267"/>
        <end position="276"/>
    </location>
</feature>
<feature type="transmembrane region" description="Helical" evidence="2">
    <location>
        <begin position="111"/>
        <end position="133"/>
    </location>
</feature>
<feature type="domain" description="Phage shock protein PspC N-terminal" evidence="3">
    <location>
        <begin position="82"/>
        <end position="135"/>
    </location>
</feature>
<feature type="compositionally biased region" description="Gly residues" evidence="1">
    <location>
        <begin position="13"/>
        <end position="24"/>
    </location>
</feature>
<feature type="compositionally biased region" description="Low complexity" evidence="1">
    <location>
        <begin position="224"/>
        <end position="235"/>
    </location>
</feature>
<feature type="region of interest" description="Disordered" evidence="1">
    <location>
        <begin position="575"/>
        <end position="647"/>
    </location>
</feature>
<sequence>MDMNSSHPYGQASTGGGYPSGGGFNPNDANASNAAFNGNAQYPGGPGFSGPGFTPNNGAFPPGQGGYNTGGGFFASIRRSGWYRPSVRTIGGVCAAISARTGWDLALVRGLSIVAMLIFPPLLAAYGLGWGLLPDQMTGRIHAQELVNGRFESGQAGAILFILMGSTSAFPFSVLIEESPLVPLSTLLVLVAIIVIAVILVRHDRQSVTPTFLGNPPMNMDPNSQSGHSSSAFASPPMNEAGQPNSDTMNVSGTGAEYSAPHPGTMPSPAWAASSPNPTQPATPYTGGFSQAPNGAYQNHAGTPYQPAYPNAPMNSAPFQAPNTPTNNRVNNWIPPLAPFVRSVGRRTNLVVTGLVLLAMATTFGLMYYYMDNGSAEMLIFGTKIGLIGGGICMLIVGLALAIAAMGGRKADWLVALSIIGAFLSLPTVLFGIAMDSEYTAHSASFDYSTESDWTESTVYSSRGRALLDLSQAPAGTSKEIIIDPSVTDLEIFARTDQPVRIICEMGIEEVEYSFDDTHPSKNRTWVNALRGCNGSVDADNPVSVQSPTFSNADGITVRITSWMWSFNYQEDSYDNAPAPSSTPETGEGQSGSTGQSGALDRGQSGSSSSQSGASTPGASTSSTTSGADVSPVSWDLSADSTLRSAA</sequence>
<dbReference type="RefSeq" id="WP_101627674.1">
    <property type="nucleotide sequence ID" value="NZ_PKKJ01000001.1"/>
</dbReference>
<dbReference type="Pfam" id="PF04024">
    <property type="entry name" value="PspC"/>
    <property type="match status" value="1"/>
</dbReference>
<feature type="region of interest" description="Disordered" evidence="1">
    <location>
        <begin position="212"/>
        <end position="281"/>
    </location>
</feature>
<feature type="compositionally biased region" description="Low complexity" evidence="1">
    <location>
        <begin position="582"/>
        <end position="628"/>
    </location>
</feature>
<evidence type="ECO:0000313" key="4">
    <source>
        <dbReference type="EMBL" id="PKY67201.1"/>
    </source>
</evidence>
<feature type="transmembrane region" description="Helical" evidence="2">
    <location>
        <begin position="182"/>
        <end position="201"/>
    </location>
</feature>
<reference evidence="4 5" key="1">
    <citation type="submission" date="2017-12" db="EMBL/GenBank/DDBJ databases">
        <title>Phylogenetic diversity of female urinary microbiome.</title>
        <authorList>
            <person name="Thomas-White K."/>
            <person name="Wolfe A.J."/>
        </authorList>
    </citation>
    <scope>NUCLEOTIDE SEQUENCE [LARGE SCALE GENOMIC DNA]</scope>
    <source>
        <strain evidence="4 5">UMB0250</strain>
    </source>
</reference>
<organism evidence="4 5">
    <name type="scientific">Schaalia turicensis</name>
    <dbReference type="NCBI Taxonomy" id="131111"/>
    <lineage>
        <taxon>Bacteria</taxon>
        <taxon>Bacillati</taxon>
        <taxon>Actinomycetota</taxon>
        <taxon>Actinomycetes</taxon>
        <taxon>Actinomycetales</taxon>
        <taxon>Actinomycetaceae</taxon>
        <taxon>Schaalia</taxon>
    </lineage>
</organism>
<evidence type="ECO:0000259" key="3">
    <source>
        <dbReference type="Pfam" id="PF04024"/>
    </source>
</evidence>
<dbReference type="InterPro" id="IPR007168">
    <property type="entry name" value="Phageshock_PspC_N"/>
</dbReference>
<gene>
    <name evidence="4" type="ORF">CYJ25_02945</name>
</gene>
<evidence type="ECO:0000256" key="1">
    <source>
        <dbReference type="SAM" id="MobiDB-lite"/>
    </source>
</evidence>
<feature type="transmembrane region" description="Helical" evidence="2">
    <location>
        <begin position="385"/>
        <end position="406"/>
    </location>
</feature>
<feature type="region of interest" description="Disordered" evidence="1">
    <location>
        <begin position="1"/>
        <end position="24"/>
    </location>
</feature>
<dbReference type="EMBL" id="PKKJ01000001">
    <property type="protein sequence ID" value="PKY67201.1"/>
    <property type="molecule type" value="Genomic_DNA"/>
</dbReference>
<dbReference type="OrthoDB" id="7359894at2"/>